<dbReference type="EMBL" id="HBUE01332671">
    <property type="protein sequence ID" value="CAG6594259.1"/>
    <property type="molecule type" value="Transcribed_RNA"/>
</dbReference>
<organism evidence="1">
    <name type="scientific">Culex pipiens</name>
    <name type="common">House mosquito</name>
    <dbReference type="NCBI Taxonomy" id="7175"/>
    <lineage>
        <taxon>Eukaryota</taxon>
        <taxon>Metazoa</taxon>
        <taxon>Ecdysozoa</taxon>
        <taxon>Arthropoda</taxon>
        <taxon>Hexapoda</taxon>
        <taxon>Insecta</taxon>
        <taxon>Pterygota</taxon>
        <taxon>Neoptera</taxon>
        <taxon>Endopterygota</taxon>
        <taxon>Diptera</taxon>
        <taxon>Nematocera</taxon>
        <taxon>Culicoidea</taxon>
        <taxon>Culicidae</taxon>
        <taxon>Culicinae</taxon>
        <taxon>Culicini</taxon>
        <taxon>Culex</taxon>
        <taxon>Culex</taxon>
    </lineage>
</organism>
<dbReference type="AlphaFoldDB" id="A0A8D8KPX4"/>
<dbReference type="EMBL" id="HBUE01332674">
    <property type="protein sequence ID" value="CAG6594266.1"/>
    <property type="molecule type" value="Transcribed_RNA"/>
</dbReference>
<proteinExistence type="predicted"/>
<dbReference type="EMBL" id="HBUE01225946">
    <property type="protein sequence ID" value="CAG6542182.1"/>
    <property type="molecule type" value="Transcribed_RNA"/>
</dbReference>
<protein>
    <submittedName>
        <fullName evidence="1">(northern house mosquito) hypothetical protein</fullName>
    </submittedName>
</protein>
<sequence length="109" mass="11765">MAQFQLACIGCTCSPVGSAWWRHSSSVPWPSKVCGFIRTFGCKAGPTGISTTRVNLVGTFLVVRLKGMMSSTTFECTPSCQGFASYWRPFPFRPANEPAATPDADFTAS</sequence>
<reference evidence="1" key="1">
    <citation type="submission" date="2021-05" db="EMBL/GenBank/DDBJ databases">
        <authorList>
            <person name="Alioto T."/>
            <person name="Alioto T."/>
            <person name="Gomez Garrido J."/>
        </authorList>
    </citation>
    <scope>NUCLEOTIDE SEQUENCE</scope>
</reference>
<accession>A0A8D8KPX4</accession>
<name>A0A8D8KPX4_CULPI</name>
<evidence type="ECO:0000313" key="1">
    <source>
        <dbReference type="EMBL" id="CAG6594266.1"/>
    </source>
</evidence>
<dbReference type="EMBL" id="HBUE01225943">
    <property type="protein sequence ID" value="CAG6542175.1"/>
    <property type="molecule type" value="Transcribed_RNA"/>
</dbReference>